<dbReference type="PROSITE" id="PS01186">
    <property type="entry name" value="EGF_2"/>
    <property type="match status" value="2"/>
</dbReference>
<dbReference type="PROSITE" id="PS50026">
    <property type="entry name" value="EGF_3"/>
    <property type="match status" value="1"/>
</dbReference>
<keyword evidence="4 5" id="KW-1015">Disulfide bond</keyword>
<comment type="subcellular location">
    <subcellularLocation>
        <location evidence="1">Golgi apparatus membrane</location>
        <topology evidence="1">Single-pass type II membrane protein</topology>
    </subcellularLocation>
</comment>
<evidence type="ECO:0000313" key="7">
    <source>
        <dbReference type="EMBL" id="GAX85634.1"/>
    </source>
</evidence>
<keyword evidence="5" id="KW-0245">EGF-like domain</keyword>
<evidence type="ECO:0000256" key="3">
    <source>
        <dbReference type="ARBA" id="ARBA00023034"/>
    </source>
</evidence>
<proteinExistence type="inferred from homology"/>
<evidence type="ECO:0000256" key="5">
    <source>
        <dbReference type="PROSITE-ProRule" id="PRU00076"/>
    </source>
</evidence>
<dbReference type="InterPro" id="IPR004263">
    <property type="entry name" value="Exostosin"/>
</dbReference>
<evidence type="ECO:0000259" key="6">
    <source>
        <dbReference type="PROSITE" id="PS50026"/>
    </source>
</evidence>
<keyword evidence="8" id="KW-1185">Reference proteome</keyword>
<evidence type="ECO:0000256" key="4">
    <source>
        <dbReference type="ARBA" id="ARBA00023157"/>
    </source>
</evidence>
<feature type="domain" description="EGF-like" evidence="6">
    <location>
        <begin position="61"/>
        <end position="94"/>
    </location>
</feature>
<dbReference type="AlphaFoldDB" id="A0A250XRF0"/>
<dbReference type="OrthoDB" id="1924787at2759"/>
<sequence>MTTRQIVSSILTLYYVASNAFDADRAERLCELTLGQWCNSYHNQTYLEVTLPNSANKGNRGSKSCPSNCNEAGTCNHVTGNCTCQAGWSGPDCKTQQKRECANMGPDKRDLGWHGSSTWYWSRCSGICDDDIGMCYCPPETKYGHIPAPEGSLPGSTPLRLGRPLYNCNPKEDAEGKKVPWGANPYKDIFGPKGWCEAEESDFQCPCRIDGVFGFYCNITVEHSCLNQCSGHGECIYGYCKCHDGYFGYECGQLREGMKESPGLEASLRPWIQDHVLEAPASKDPSTVKRRRPLIYVYELPTEFNSLLLQYRVERGFCMYKGFMPGNRTDWTGATYSVESVLHESFLLSPHRTLDPDEADFFYVPVYSACIFDLWMKTPKPRWPDVPGASDGPRPMIAHNMMEAARQWVSSTFPRHWDRRGGKDHIWLMAHDEGACYAPGSVWPGIILSHWGRLDFPHTSLSGFEPDNYSRDIVKQPWQPDGWINTSSKAHPCFDPTKDMVIPSFKSPFHIKDSPFLNAKPKERSIFLFFMGDVGRERTERGDNACRYSRCIRQTIDRLAQEGNWRKRFGVMYGARGDVKGDYSDLMSRSLFCLHLPGDGWSSRFEEAILHGCIPVIIMDNVSVPFEGVLDTDTFSIRITQANLRNLLTLLKGYSGHQIRAMQERITRVWHRYRYNSIAFARSNAKAIESQNLKERSHMEKDVAKSAGSEMLHEHEDAVTTIMQWLTSKMMT</sequence>
<name>A0A250XRF0_9CHLO</name>
<keyword evidence="3" id="KW-0333">Golgi apparatus</keyword>
<dbReference type="Gene3D" id="2.10.25.10">
    <property type="entry name" value="Laminin"/>
    <property type="match status" value="1"/>
</dbReference>
<dbReference type="Pfam" id="PF07974">
    <property type="entry name" value="EGF_2"/>
    <property type="match status" value="1"/>
</dbReference>
<comment type="caution">
    <text evidence="7">The sequence shown here is derived from an EMBL/GenBank/DDBJ whole genome shotgun (WGS) entry which is preliminary data.</text>
</comment>
<comment type="caution">
    <text evidence="5">Lacks conserved residue(s) required for the propagation of feature annotation.</text>
</comment>
<evidence type="ECO:0000313" key="8">
    <source>
        <dbReference type="Proteomes" id="UP000232323"/>
    </source>
</evidence>
<evidence type="ECO:0000256" key="2">
    <source>
        <dbReference type="ARBA" id="ARBA00010271"/>
    </source>
</evidence>
<accession>A0A250XRF0</accession>
<evidence type="ECO:0000256" key="1">
    <source>
        <dbReference type="ARBA" id="ARBA00004323"/>
    </source>
</evidence>
<feature type="disulfide bond" evidence="5">
    <location>
        <begin position="84"/>
        <end position="93"/>
    </location>
</feature>
<dbReference type="Pfam" id="PF03016">
    <property type="entry name" value="Exostosin_GT47"/>
    <property type="match status" value="1"/>
</dbReference>
<dbReference type="PANTHER" id="PTHR11062:SF268">
    <property type="entry name" value="FAMILY PROTEIN, PUTATIVE, EXPRESSED-RELATED"/>
    <property type="match status" value="1"/>
</dbReference>
<dbReference type="InterPro" id="IPR013111">
    <property type="entry name" value="EGF_extracell"/>
</dbReference>
<protein>
    <recommendedName>
        <fullName evidence="6">EGF-like domain-containing protein</fullName>
    </recommendedName>
</protein>
<dbReference type="GO" id="GO:0016757">
    <property type="term" value="F:glycosyltransferase activity"/>
    <property type="evidence" value="ECO:0007669"/>
    <property type="project" value="InterPro"/>
</dbReference>
<organism evidence="7 8">
    <name type="scientific">Chlamydomonas eustigma</name>
    <dbReference type="NCBI Taxonomy" id="1157962"/>
    <lineage>
        <taxon>Eukaryota</taxon>
        <taxon>Viridiplantae</taxon>
        <taxon>Chlorophyta</taxon>
        <taxon>core chlorophytes</taxon>
        <taxon>Chlorophyceae</taxon>
        <taxon>CS clade</taxon>
        <taxon>Chlamydomonadales</taxon>
        <taxon>Chlamydomonadaceae</taxon>
        <taxon>Chlamydomonas</taxon>
    </lineage>
</organism>
<dbReference type="EMBL" id="BEGY01000182">
    <property type="protein sequence ID" value="GAX85634.1"/>
    <property type="molecule type" value="Genomic_DNA"/>
</dbReference>
<gene>
    <name evidence="7" type="ORF">CEUSTIGMA_g13049.t1</name>
</gene>
<reference evidence="7 8" key="1">
    <citation type="submission" date="2017-08" db="EMBL/GenBank/DDBJ databases">
        <title>Acidophilic green algal genome provides insights into adaptation to an acidic environment.</title>
        <authorList>
            <person name="Hirooka S."/>
            <person name="Hirose Y."/>
            <person name="Kanesaki Y."/>
            <person name="Higuchi S."/>
            <person name="Fujiwara T."/>
            <person name="Onuma R."/>
            <person name="Era A."/>
            <person name="Ohbayashi R."/>
            <person name="Uzuka A."/>
            <person name="Nozaki H."/>
            <person name="Yoshikawa H."/>
            <person name="Miyagishima S.Y."/>
        </authorList>
    </citation>
    <scope>NUCLEOTIDE SEQUENCE [LARGE SCALE GENOMIC DNA]</scope>
    <source>
        <strain evidence="7 8">NIES-2499</strain>
    </source>
</reference>
<dbReference type="PROSITE" id="PS00022">
    <property type="entry name" value="EGF_1"/>
    <property type="match status" value="1"/>
</dbReference>
<feature type="disulfide bond" evidence="5">
    <location>
        <begin position="65"/>
        <end position="75"/>
    </location>
</feature>
<dbReference type="GO" id="GO:0000139">
    <property type="term" value="C:Golgi membrane"/>
    <property type="evidence" value="ECO:0007669"/>
    <property type="project" value="UniProtKB-SubCell"/>
</dbReference>
<dbReference type="InterPro" id="IPR040911">
    <property type="entry name" value="Exostosin_GT47"/>
</dbReference>
<dbReference type="PANTHER" id="PTHR11062">
    <property type="entry name" value="EXOSTOSIN HEPARAN SULFATE GLYCOSYLTRANSFERASE -RELATED"/>
    <property type="match status" value="1"/>
</dbReference>
<dbReference type="Gene3D" id="2.60.120.260">
    <property type="entry name" value="Galactose-binding domain-like"/>
    <property type="match status" value="1"/>
</dbReference>
<comment type="similarity">
    <text evidence="2">Belongs to the glycosyltransferase 47 family.</text>
</comment>
<dbReference type="Proteomes" id="UP000232323">
    <property type="component" value="Unassembled WGS sequence"/>
</dbReference>
<dbReference type="InterPro" id="IPR000742">
    <property type="entry name" value="EGF"/>
</dbReference>